<sequence length="203" mass="22261">MSNGPVPVGVEVAWPAVVTEVRVEHAVEGSSTLCGIAESGYEIQRQTFSAHSPLACGSCQEVADEEPVSGAALAQMAPRAPVSEMSERQFLAEFAKRPGMFVGTESFERVVAWIQGYDFHGLRTCGALLDGFHEWLLQRPGAPGSNLRWSAIILLTAFPDRDRLAPGDLTQDEESYAIRLLFELLDRFLDERDGPPVRGEDEQ</sequence>
<dbReference type="AlphaFoldDB" id="A0A3N4ZPX2"/>
<reference evidence="1 2" key="1">
    <citation type="submission" date="2018-11" db="EMBL/GenBank/DDBJ databases">
        <title>Sequencing the genomes of 1000 actinobacteria strains.</title>
        <authorList>
            <person name="Klenk H.-P."/>
        </authorList>
    </citation>
    <scope>NUCLEOTIDE SEQUENCE [LARGE SCALE GENOMIC DNA]</scope>
    <source>
        <strain evidence="1 2">DSM 15700</strain>
    </source>
</reference>
<dbReference type="Proteomes" id="UP000280501">
    <property type="component" value="Unassembled WGS sequence"/>
</dbReference>
<proteinExistence type="predicted"/>
<accession>A0A3N4ZPX2</accession>
<gene>
    <name evidence="1" type="ORF">EDD34_2548</name>
</gene>
<keyword evidence="2" id="KW-1185">Reference proteome</keyword>
<evidence type="ECO:0000313" key="1">
    <source>
        <dbReference type="EMBL" id="RPF21911.1"/>
    </source>
</evidence>
<name>A0A3N4ZPX2_9MICO</name>
<protein>
    <submittedName>
        <fullName evidence="1">Uncharacterized protein</fullName>
    </submittedName>
</protein>
<organism evidence="1 2">
    <name type="scientific">Myceligenerans xiligouense</name>
    <dbReference type="NCBI Taxonomy" id="253184"/>
    <lineage>
        <taxon>Bacteria</taxon>
        <taxon>Bacillati</taxon>
        <taxon>Actinomycetota</taxon>
        <taxon>Actinomycetes</taxon>
        <taxon>Micrococcales</taxon>
        <taxon>Promicromonosporaceae</taxon>
        <taxon>Myceligenerans</taxon>
    </lineage>
</organism>
<comment type="caution">
    <text evidence="1">The sequence shown here is derived from an EMBL/GenBank/DDBJ whole genome shotgun (WGS) entry which is preliminary data.</text>
</comment>
<dbReference type="EMBL" id="RKQZ01000001">
    <property type="protein sequence ID" value="RPF21911.1"/>
    <property type="molecule type" value="Genomic_DNA"/>
</dbReference>
<evidence type="ECO:0000313" key="2">
    <source>
        <dbReference type="Proteomes" id="UP000280501"/>
    </source>
</evidence>